<protein>
    <submittedName>
        <fullName evidence="2">IS4 family transposase</fullName>
    </submittedName>
</protein>
<accession>A0A9X1YE36</accession>
<organism evidence="2 3">
    <name type="scientific">Roseomonas acroporae</name>
    <dbReference type="NCBI Taxonomy" id="2937791"/>
    <lineage>
        <taxon>Bacteria</taxon>
        <taxon>Pseudomonadati</taxon>
        <taxon>Pseudomonadota</taxon>
        <taxon>Alphaproteobacteria</taxon>
        <taxon>Acetobacterales</taxon>
        <taxon>Roseomonadaceae</taxon>
        <taxon>Roseomonas</taxon>
    </lineage>
</organism>
<dbReference type="RefSeq" id="WP_248670092.1">
    <property type="nucleotide sequence ID" value="NZ_JALPRX010000172.1"/>
</dbReference>
<keyword evidence="3" id="KW-1185">Reference proteome</keyword>
<dbReference type="PANTHER" id="PTHR37319">
    <property type="entry name" value="TRANSPOSASE"/>
    <property type="match status" value="1"/>
</dbReference>
<dbReference type="EMBL" id="JALPRX010000172">
    <property type="protein sequence ID" value="MCK8788050.1"/>
    <property type="molecule type" value="Genomic_DNA"/>
</dbReference>
<dbReference type="Gene3D" id="1.10.740.10">
    <property type="entry name" value="Transferase Inhibitor Protein From Tn5, Chain"/>
    <property type="match status" value="1"/>
</dbReference>
<dbReference type="InterPro" id="IPR012337">
    <property type="entry name" value="RNaseH-like_sf"/>
</dbReference>
<dbReference type="InterPro" id="IPR047768">
    <property type="entry name" value="Tn5p-like"/>
</dbReference>
<proteinExistence type="predicted"/>
<dbReference type="PANTHER" id="PTHR37319:SF1">
    <property type="entry name" value="TRANSPOSASE TN5 DIMERISATION DOMAIN-CONTAINING PROTEIN"/>
    <property type="match status" value="1"/>
</dbReference>
<feature type="domain" description="Transposase IS4-like" evidence="1">
    <location>
        <begin position="139"/>
        <end position="233"/>
    </location>
</feature>
<dbReference type="Pfam" id="PF01609">
    <property type="entry name" value="DDE_Tnp_1"/>
    <property type="match status" value="1"/>
</dbReference>
<gene>
    <name evidence="2" type="ORF">M0638_27215</name>
</gene>
<dbReference type="Proteomes" id="UP001139516">
    <property type="component" value="Unassembled WGS sequence"/>
</dbReference>
<dbReference type="GO" id="GO:0006313">
    <property type="term" value="P:DNA transposition"/>
    <property type="evidence" value="ECO:0007669"/>
    <property type="project" value="InterPro"/>
</dbReference>
<evidence type="ECO:0000259" key="1">
    <source>
        <dbReference type="Pfam" id="PF01609"/>
    </source>
</evidence>
<dbReference type="Gene3D" id="3.90.350.10">
    <property type="entry name" value="Transposase Inhibitor Protein From Tn5, Chain A, domain 1"/>
    <property type="match status" value="1"/>
</dbReference>
<name>A0A9X1YE36_9PROT</name>
<evidence type="ECO:0000313" key="2">
    <source>
        <dbReference type="EMBL" id="MCK8788050.1"/>
    </source>
</evidence>
<dbReference type="GO" id="GO:0003677">
    <property type="term" value="F:DNA binding"/>
    <property type="evidence" value="ECO:0007669"/>
    <property type="project" value="InterPro"/>
</dbReference>
<reference evidence="2" key="1">
    <citation type="submission" date="2022-04" db="EMBL/GenBank/DDBJ databases">
        <title>Roseomonas acroporae sp. nov., isolated from coral Acropora digitifera.</title>
        <authorList>
            <person name="Sun H."/>
        </authorList>
    </citation>
    <scope>NUCLEOTIDE SEQUENCE</scope>
    <source>
        <strain evidence="2">NAR14</strain>
    </source>
</reference>
<dbReference type="InterPro" id="IPR014737">
    <property type="entry name" value="Transposase_Tn5-like_C"/>
</dbReference>
<comment type="caution">
    <text evidence="2">The sequence shown here is derived from an EMBL/GenBank/DDBJ whole genome shotgun (WGS) entry which is preliminary data.</text>
</comment>
<dbReference type="InterPro" id="IPR002559">
    <property type="entry name" value="Transposase_11"/>
</dbReference>
<dbReference type="SUPFAM" id="SSF53098">
    <property type="entry name" value="Ribonuclease H-like"/>
    <property type="match status" value="1"/>
</dbReference>
<dbReference type="AlphaFoldDB" id="A0A9X1YE36"/>
<dbReference type="GO" id="GO:0004803">
    <property type="term" value="F:transposase activity"/>
    <property type="evidence" value="ECO:0007669"/>
    <property type="project" value="InterPro"/>
</dbReference>
<evidence type="ECO:0000313" key="3">
    <source>
        <dbReference type="Proteomes" id="UP001139516"/>
    </source>
</evidence>
<dbReference type="InterPro" id="IPR054836">
    <property type="entry name" value="Tn5_transposase"/>
</dbReference>
<dbReference type="NCBIfam" id="NF033590">
    <property type="entry name" value="transpos_IS4_3"/>
    <property type="match status" value="1"/>
</dbReference>
<sequence>MDPRSGAILGLAHADFLSRTQGKAADRRSRLVAEKKSQRWLDGACHAAAVCQSAARLTVVGDQENDIYQAFAACPPGADLLVRAAHDRALGDGGRLFAHLDALPIAGWTGFELPAAPGRKARPVQLAIRFTATRIAHPRKGRREGPESLAVTLIDVREPAPPPGAAAIHWRLMTTQRVASVEDALDVVGLYRQRWTIEHLFRTLKTQGFDIENLRIEDEVPLRGLVMATLLAAVTIQQLVHAREGNAMPGPLRPVTDAFEPEDQPLLEAFCTRLEGRTQRQKNPHPRGSLAYAAWVCARLGGWTGYYGKPGPIFMLNGWRYFQAAKAGARLHATAKNV</sequence>